<dbReference type="GO" id="GO:0016810">
    <property type="term" value="F:hydrolase activity, acting on carbon-nitrogen (but not peptide) bonds"/>
    <property type="evidence" value="ECO:0007669"/>
    <property type="project" value="InterPro"/>
</dbReference>
<accession>A0A366K8A1</accession>
<organism evidence="6 7">
    <name type="scientific">Bifidobacterium aemilianum</name>
    <dbReference type="NCBI Taxonomy" id="2493120"/>
    <lineage>
        <taxon>Bacteria</taxon>
        <taxon>Bacillati</taxon>
        <taxon>Actinomycetota</taxon>
        <taxon>Actinomycetes</taxon>
        <taxon>Bifidobacteriales</taxon>
        <taxon>Bifidobacteriaceae</taxon>
        <taxon>Bifidobacterium</taxon>
    </lineage>
</organism>
<evidence type="ECO:0000256" key="3">
    <source>
        <dbReference type="SAM" id="MobiDB-lite"/>
    </source>
</evidence>
<comment type="caution">
    <text evidence="6">The sequence shown here is derived from an EMBL/GenBank/DDBJ whole genome shotgun (WGS) entry which is preliminary data.</text>
</comment>
<evidence type="ECO:0000313" key="6">
    <source>
        <dbReference type="EMBL" id="RBP97899.1"/>
    </source>
</evidence>
<gene>
    <name evidence="6" type="ORF">CRD60_04780</name>
</gene>
<name>A0A366K8A1_9BIFI</name>
<dbReference type="PROSITE" id="PS51677">
    <property type="entry name" value="NODB"/>
    <property type="match status" value="1"/>
</dbReference>
<dbReference type="Proteomes" id="UP000252530">
    <property type="component" value="Unassembled WGS sequence"/>
</dbReference>
<keyword evidence="7" id="KW-1185">Reference proteome</keyword>
<proteinExistence type="predicted"/>
<keyword evidence="4" id="KW-0472">Membrane</keyword>
<evidence type="ECO:0000256" key="1">
    <source>
        <dbReference type="ARBA" id="ARBA00022723"/>
    </source>
</evidence>
<dbReference type="EMBL" id="PDCG01000003">
    <property type="protein sequence ID" value="RBP97899.1"/>
    <property type="molecule type" value="Genomic_DNA"/>
</dbReference>
<dbReference type="GO" id="GO:0005975">
    <property type="term" value="P:carbohydrate metabolic process"/>
    <property type="evidence" value="ECO:0007669"/>
    <property type="project" value="InterPro"/>
</dbReference>
<dbReference type="GO" id="GO:0046872">
    <property type="term" value="F:metal ion binding"/>
    <property type="evidence" value="ECO:0007669"/>
    <property type="project" value="UniProtKB-KW"/>
</dbReference>
<protein>
    <recommendedName>
        <fullName evidence="5">NodB homology domain-containing protein</fullName>
    </recommendedName>
</protein>
<dbReference type="SUPFAM" id="SSF88713">
    <property type="entry name" value="Glycoside hydrolase/deacetylase"/>
    <property type="match status" value="1"/>
</dbReference>
<evidence type="ECO:0000313" key="7">
    <source>
        <dbReference type="Proteomes" id="UP000252530"/>
    </source>
</evidence>
<feature type="region of interest" description="Disordered" evidence="3">
    <location>
        <begin position="1"/>
        <end position="29"/>
    </location>
</feature>
<dbReference type="Gene3D" id="3.20.20.370">
    <property type="entry name" value="Glycoside hydrolase/deacetylase"/>
    <property type="match status" value="1"/>
</dbReference>
<keyword evidence="2" id="KW-0378">Hydrolase</keyword>
<dbReference type="InterPro" id="IPR011330">
    <property type="entry name" value="Glyco_hydro/deAcase_b/a-brl"/>
</dbReference>
<dbReference type="RefSeq" id="WP_113860148.1">
    <property type="nucleotide sequence ID" value="NZ_PDCG01000003.1"/>
</dbReference>
<keyword evidence="4" id="KW-0812">Transmembrane</keyword>
<dbReference type="GO" id="GO:0016020">
    <property type="term" value="C:membrane"/>
    <property type="evidence" value="ECO:0007669"/>
    <property type="project" value="TreeGrafter"/>
</dbReference>
<reference evidence="6 7" key="1">
    <citation type="submission" date="2017-10" db="EMBL/GenBank/DDBJ databases">
        <title>Bifidobacterium xylocopum sp. nov. and Bifidobacterium aemilianum sp. nov., from the carpenter bee (Xylocopa violacea) digestive tract.</title>
        <authorList>
            <person name="Alberoni D."/>
            <person name="Baffoni L."/>
            <person name="Di Gioia D."/>
            <person name="Gaggia F."/>
            <person name="Biavati B."/>
        </authorList>
    </citation>
    <scope>NUCLEOTIDE SEQUENCE [LARGE SCALE GENOMIC DNA]</scope>
    <source>
        <strain evidence="6 7">XV10</strain>
    </source>
</reference>
<dbReference type="InterPro" id="IPR002509">
    <property type="entry name" value="NODB_dom"/>
</dbReference>
<dbReference type="Pfam" id="PF01522">
    <property type="entry name" value="Polysacc_deac_1"/>
    <property type="match status" value="1"/>
</dbReference>
<feature type="transmembrane region" description="Helical" evidence="4">
    <location>
        <begin position="37"/>
        <end position="56"/>
    </location>
</feature>
<keyword evidence="4" id="KW-1133">Transmembrane helix</keyword>
<dbReference type="OrthoDB" id="9763050at2"/>
<evidence type="ECO:0000256" key="4">
    <source>
        <dbReference type="SAM" id="Phobius"/>
    </source>
</evidence>
<sequence length="481" mass="52577">MDDATAYRSDSKRGAPHGDSGDRSGRRKYRRGHSGKVLVSLLVMASFVLLAGAVAYRPVYRYYRQAIADCMEWGNSLQINKQHLSSLVNRNAGLLDQAKRMGSGGANLGPQEIERAADSLKKVEAFQAAQDQSGSIPSCQAKQLIWDLRTNASSSKDKALAFGQRIASLQSAFDPLDRVVLDRDAEATSASRQSLEALVPGMASLIKDSQGQVDKASVRDDLSDGVRQVRRLLDQQPAVPRHELEDARQRLYRSADRVIQAQNRKAGIDCGRQHCLALTFDDGPSPMADEVLKTLKVKGVTASFFAIGQRVNATTGAKLKIAADRGYPVGSHTWSHENLPDILSQHHETQQLDETSSVIASATGRPVNLVRPPHGVVDEASRAYIGNHLAAGIALYNAEGYDWAKGASVSSVKQKVLSQARPGDIILMHDTFTHTVKALPDIIDGLRKQGQDYRLVTIEQLTGEYPRPGAVYYSRTNILRM</sequence>
<dbReference type="InterPro" id="IPR050248">
    <property type="entry name" value="Polysacc_deacetylase_ArnD"/>
</dbReference>
<feature type="domain" description="NodB homology" evidence="5">
    <location>
        <begin position="274"/>
        <end position="456"/>
    </location>
</feature>
<dbReference type="AlphaFoldDB" id="A0A366K8A1"/>
<dbReference type="PANTHER" id="PTHR10587">
    <property type="entry name" value="GLYCOSYL TRANSFERASE-RELATED"/>
    <property type="match status" value="1"/>
</dbReference>
<evidence type="ECO:0000256" key="2">
    <source>
        <dbReference type="ARBA" id="ARBA00022801"/>
    </source>
</evidence>
<evidence type="ECO:0000259" key="5">
    <source>
        <dbReference type="PROSITE" id="PS51677"/>
    </source>
</evidence>
<dbReference type="PANTHER" id="PTHR10587:SF133">
    <property type="entry name" value="CHITIN DEACETYLASE 1-RELATED"/>
    <property type="match status" value="1"/>
</dbReference>
<keyword evidence="1" id="KW-0479">Metal-binding</keyword>